<dbReference type="PANTHER" id="PTHR15696">
    <property type="entry name" value="SMG-7 SUPPRESSOR WITH MORPHOLOGICAL EFFECT ON GENITALIA PROTEIN 7"/>
    <property type="match status" value="1"/>
</dbReference>
<dbReference type="InterPro" id="IPR019458">
    <property type="entry name" value="Est1-like_N"/>
</dbReference>
<dbReference type="OrthoDB" id="69928at2759"/>
<evidence type="ECO:0000313" key="4">
    <source>
        <dbReference type="EMBL" id="OAG38351.1"/>
    </source>
</evidence>
<dbReference type="Pfam" id="PF10373">
    <property type="entry name" value="EST1_DNA_bind"/>
    <property type="match status" value="1"/>
</dbReference>
<dbReference type="RefSeq" id="XP_022510303.1">
    <property type="nucleotide sequence ID" value="XM_022657426.1"/>
</dbReference>
<evidence type="ECO:0000313" key="5">
    <source>
        <dbReference type="Proteomes" id="UP000077002"/>
    </source>
</evidence>
<feature type="domain" description="Telomerase activating protein Est1-like N-terminal" evidence="3">
    <location>
        <begin position="59"/>
        <end position="177"/>
    </location>
</feature>
<evidence type="ECO:0000259" key="2">
    <source>
        <dbReference type="Pfam" id="PF10373"/>
    </source>
</evidence>
<evidence type="ECO:0000256" key="1">
    <source>
        <dbReference type="SAM" id="MobiDB-lite"/>
    </source>
</evidence>
<dbReference type="Gene3D" id="1.25.40.10">
    <property type="entry name" value="Tetratricopeptide repeat domain"/>
    <property type="match status" value="1"/>
</dbReference>
<feature type="region of interest" description="Disordered" evidence="1">
    <location>
        <begin position="615"/>
        <end position="645"/>
    </location>
</feature>
<dbReference type="EMBL" id="LVKK01000057">
    <property type="protein sequence ID" value="OAG38351.1"/>
    <property type="molecule type" value="Genomic_DNA"/>
</dbReference>
<evidence type="ECO:0008006" key="6">
    <source>
        <dbReference type="Google" id="ProtNLM"/>
    </source>
</evidence>
<dbReference type="InterPro" id="IPR018834">
    <property type="entry name" value="DNA/RNA-bd_Est1-type"/>
</dbReference>
<dbReference type="SUPFAM" id="SSF48452">
    <property type="entry name" value="TPR-like"/>
    <property type="match status" value="1"/>
</dbReference>
<keyword evidence="5" id="KW-1185">Reference proteome</keyword>
<dbReference type="AlphaFoldDB" id="A0A177F432"/>
<evidence type="ECO:0000259" key="3">
    <source>
        <dbReference type="Pfam" id="PF10374"/>
    </source>
</evidence>
<dbReference type="Proteomes" id="UP000077002">
    <property type="component" value="Unassembled WGS sequence"/>
</dbReference>
<sequence>MEDIAVQASRNVNRTETDLLQTLFRAEPVTQGLESLLAKFRSACQDFLLIDFQAAAGKKVEDRLWNAHTKVNSRFRQYLAHFREGEGKKKVVERRKAEKLYLEFIKSSQRFYREYIQRLASTFQDIPEIVEIAQGMKLDTLSADPPQTVDDALKKQLIDSCYSALVQLGDLSRYRETELQTNRRNWGPAVGYYNKAATLNPTDGRSYHQLAVVALADEDHLRAVYYLYRAICVENPAPQAKQNLDLECKKLRSKSNQGKPISNAALVVEGCRDLHDRFLIFHASCLGGDPDDQRDQQIEILRLLEDQIRDRSEVSILRKLVLVNLAAEKSATQNVKGTRSFEIFQSFNVKTFFLLLRILLDELQELAKSTTNKHDATEDLPQVPPVMRRMLPHLRLYSGWLLTTIELLLASESLVVSLRQVWPLYVNVLNVLMQTFPPKAGLEIQYLLDEDVDTRGFSAFSPFVQKTRLCDRTGATKQMHSDAAFGPRNPEQEMLYRLKCLVTDGMLLARKQGGFKSLPIPLTFAHMRFIYLEETDGVTRLEDQVAHHAESASAPSVESVRTYIGRTSQHDIPAVQATCQQPATFEAENSMASRMENMVDNLMRSEARRHANNSGAVMYDLPPPTASAPSVPQALTHRSISQSQPLPLTARDLVQRIQQPSSASQPNALDQAVNVAVLPSILNTPFAPRPGETPESSPRPSTAHRFPEPAPTPGPARLSSSAQFQAHLMHMQDQVQMRTSPLESFEPTMSSHYSTPTNMNTWVRANDLGQPQLSPWRSSFGSAVPVQHHAISTRPPDSSPFGAIGESRPKSSRAPNSGQAG</sequence>
<dbReference type="InterPro" id="IPR045153">
    <property type="entry name" value="Est1/Ebs1-like"/>
</dbReference>
<feature type="domain" description="DNA/RNA-binding" evidence="2">
    <location>
        <begin position="189"/>
        <end position="461"/>
    </location>
</feature>
<reference evidence="4 5" key="1">
    <citation type="submission" date="2016-03" db="EMBL/GenBank/DDBJ databases">
        <title>Draft genome sequence of the Fonsecaea monophora CBS 269.37.</title>
        <authorList>
            <person name="Bombassaro A."/>
            <person name="Vinicius W.A."/>
            <person name="De Hoog S."/>
            <person name="Sun J."/>
            <person name="Souza E.M."/>
            <person name="Raittz R.T."/>
            <person name="Costa F."/>
            <person name="Leao A.C."/>
            <person name="Tadra-Sfeir M.Z."/>
            <person name="Baura V."/>
            <person name="Balsanelli E."/>
            <person name="Pedrosa F.O."/>
            <person name="Moreno L.F."/>
            <person name="Steffens M.B."/>
            <person name="Xi L."/>
            <person name="Bocca A.L."/>
            <person name="Felipe M.S."/>
            <person name="Teixeira M."/>
            <person name="Telles Filho F.Q."/>
            <person name="Azevedo C.M."/>
            <person name="Gomes R."/>
            <person name="Vicente V.A."/>
        </authorList>
    </citation>
    <scope>NUCLEOTIDE SEQUENCE [LARGE SCALE GENOMIC DNA]</scope>
    <source>
        <strain evidence="4 5">CBS 269.37</strain>
    </source>
</reference>
<gene>
    <name evidence="4" type="ORF">AYO21_07471</name>
</gene>
<proteinExistence type="predicted"/>
<dbReference type="Pfam" id="PF10374">
    <property type="entry name" value="EST1"/>
    <property type="match status" value="1"/>
</dbReference>
<name>A0A177F432_9EURO</name>
<dbReference type="PANTHER" id="PTHR15696:SF36">
    <property type="entry name" value="NONSENSE-MEDIATED MRNA DECAY FACTOR"/>
    <property type="match status" value="1"/>
</dbReference>
<comment type="caution">
    <text evidence="4">The sequence shown here is derived from an EMBL/GenBank/DDBJ whole genome shotgun (WGS) entry which is preliminary data.</text>
</comment>
<protein>
    <recommendedName>
        <fullName evidence="6">DNA/RNA-binding domain-containing protein</fullName>
    </recommendedName>
</protein>
<dbReference type="InterPro" id="IPR011990">
    <property type="entry name" value="TPR-like_helical_dom_sf"/>
</dbReference>
<feature type="region of interest" description="Disordered" evidence="1">
    <location>
        <begin position="787"/>
        <end position="821"/>
    </location>
</feature>
<dbReference type="GeneID" id="34602625"/>
<feature type="region of interest" description="Disordered" evidence="1">
    <location>
        <begin position="684"/>
        <end position="719"/>
    </location>
</feature>
<feature type="compositionally biased region" description="Polar residues" evidence="1">
    <location>
        <begin position="636"/>
        <end position="645"/>
    </location>
</feature>
<accession>A0A177F432</accession>
<organism evidence="4 5">
    <name type="scientific">Fonsecaea monophora</name>
    <dbReference type="NCBI Taxonomy" id="254056"/>
    <lineage>
        <taxon>Eukaryota</taxon>
        <taxon>Fungi</taxon>
        <taxon>Dikarya</taxon>
        <taxon>Ascomycota</taxon>
        <taxon>Pezizomycotina</taxon>
        <taxon>Eurotiomycetes</taxon>
        <taxon>Chaetothyriomycetidae</taxon>
        <taxon>Chaetothyriales</taxon>
        <taxon>Herpotrichiellaceae</taxon>
        <taxon>Fonsecaea</taxon>
    </lineage>
</organism>